<comment type="caution">
    <text evidence="2">The sequence shown here is derived from an EMBL/GenBank/DDBJ whole genome shotgun (WGS) entry which is preliminary data.</text>
</comment>
<evidence type="ECO:0000313" key="2">
    <source>
        <dbReference type="EMBL" id="GIY39399.1"/>
    </source>
</evidence>
<protein>
    <submittedName>
        <fullName evidence="2">Uncharacterized protein</fullName>
    </submittedName>
</protein>
<dbReference type="EMBL" id="BPLR01010459">
    <property type="protein sequence ID" value="GIY39399.1"/>
    <property type="molecule type" value="Genomic_DNA"/>
</dbReference>
<dbReference type="AlphaFoldDB" id="A0AAV4T2E8"/>
<evidence type="ECO:0000256" key="1">
    <source>
        <dbReference type="SAM" id="Phobius"/>
    </source>
</evidence>
<keyword evidence="1" id="KW-0812">Transmembrane</keyword>
<name>A0AAV4T2E8_CAEEX</name>
<sequence>MSFSGFDLFGKLALGWITDGGYIARNKYIAIGLYTMGASLLVMDYVVKWICHVDGYFRDDLGSYDGLFYTMSVICFLCGMMVIILPCVERHKR</sequence>
<keyword evidence="1" id="KW-0472">Membrane</keyword>
<dbReference type="Proteomes" id="UP001054945">
    <property type="component" value="Unassembled WGS sequence"/>
</dbReference>
<organism evidence="2 3">
    <name type="scientific">Caerostris extrusa</name>
    <name type="common">Bark spider</name>
    <name type="synonym">Caerostris bankana</name>
    <dbReference type="NCBI Taxonomy" id="172846"/>
    <lineage>
        <taxon>Eukaryota</taxon>
        <taxon>Metazoa</taxon>
        <taxon>Ecdysozoa</taxon>
        <taxon>Arthropoda</taxon>
        <taxon>Chelicerata</taxon>
        <taxon>Arachnida</taxon>
        <taxon>Araneae</taxon>
        <taxon>Araneomorphae</taxon>
        <taxon>Entelegynae</taxon>
        <taxon>Araneoidea</taxon>
        <taxon>Araneidae</taxon>
        <taxon>Caerostris</taxon>
    </lineage>
</organism>
<feature type="transmembrane region" description="Helical" evidence="1">
    <location>
        <begin position="28"/>
        <end position="47"/>
    </location>
</feature>
<proteinExistence type="predicted"/>
<accession>A0AAV4T2E8</accession>
<gene>
    <name evidence="2" type="ORF">CEXT_548921</name>
</gene>
<feature type="transmembrane region" description="Helical" evidence="1">
    <location>
        <begin position="67"/>
        <end position="88"/>
    </location>
</feature>
<keyword evidence="1" id="KW-1133">Transmembrane helix</keyword>
<keyword evidence="3" id="KW-1185">Reference proteome</keyword>
<evidence type="ECO:0000313" key="3">
    <source>
        <dbReference type="Proteomes" id="UP001054945"/>
    </source>
</evidence>
<reference evidence="2 3" key="1">
    <citation type="submission" date="2021-06" db="EMBL/GenBank/DDBJ databases">
        <title>Caerostris extrusa draft genome.</title>
        <authorList>
            <person name="Kono N."/>
            <person name="Arakawa K."/>
        </authorList>
    </citation>
    <scope>NUCLEOTIDE SEQUENCE [LARGE SCALE GENOMIC DNA]</scope>
</reference>